<protein>
    <submittedName>
        <fullName evidence="4">M23 family metallopeptidase</fullName>
    </submittedName>
</protein>
<dbReference type="Proteomes" id="UP000657177">
    <property type="component" value="Unassembled WGS sequence"/>
</dbReference>
<keyword evidence="2" id="KW-1133">Transmembrane helix</keyword>
<keyword evidence="5" id="KW-1185">Reference proteome</keyword>
<feature type="transmembrane region" description="Helical" evidence="2">
    <location>
        <begin position="50"/>
        <end position="68"/>
    </location>
</feature>
<dbReference type="PANTHER" id="PTHR21666">
    <property type="entry name" value="PEPTIDASE-RELATED"/>
    <property type="match status" value="1"/>
</dbReference>
<dbReference type="InterPro" id="IPR016047">
    <property type="entry name" value="M23ase_b-sheet_dom"/>
</dbReference>
<reference evidence="4" key="1">
    <citation type="submission" date="2020-06" db="EMBL/GenBank/DDBJ databases">
        <title>Novel chitinolytic bacterium.</title>
        <authorList>
            <person name="Ungkulpasvich U."/>
            <person name="Kosugi A."/>
            <person name="Uke A."/>
        </authorList>
    </citation>
    <scope>NUCLEOTIDE SEQUENCE</scope>
    <source>
        <strain evidence="4">UUS1-1</strain>
    </source>
</reference>
<dbReference type="PANTHER" id="PTHR21666:SF289">
    <property type="entry name" value="L-ALA--D-GLU ENDOPEPTIDASE"/>
    <property type="match status" value="1"/>
</dbReference>
<sequence>MSTGKQGKLDFKMGWSGRLARGWARLKQILAQTFRLSRRGWTRLVVRERFLVGALSFLALTTVGWGIGRRLSPSAAPMPLVIEEKPAVSAETGAGDYETLLRELQAELAALQAQMKTADPAQTASEAEAGPVFNPLKLTPPVAGKVTKRSGWEKKAGEWRYHSGVDLAVPPGTPVVAAAAGTVGAIKTDPALGTVVVLDHGQGWQSLYGQLTGIQVVTGQQVGQGALLGYSARTSCGPAPGIHFNLYHQENPVDPLTVLNLTQQ</sequence>
<organism evidence="4 5">
    <name type="scientific">Capillibacterium thermochitinicola</name>
    <dbReference type="NCBI Taxonomy" id="2699427"/>
    <lineage>
        <taxon>Bacteria</taxon>
        <taxon>Bacillati</taxon>
        <taxon>Bacillota</taxon>
        <taxon>Capillibacterium</taxon>
    </lineage>
</organism>
<dbReference type="InterPro" id="IPR050570">
    <property type="entry name" value="Cell_wall_metabolism_enzyme"/>
</dbReference>
<evidence type="ECO:0000313" key="5">
    <source>
        <dbReference type="Proteomes" id="UP000657177"/>
    </source>
</evidence>
<evidence type="ECO:0000313" key="4">
    <source>
        <dbReference type="EMBL" id="MBA2133006.1"/>
    </source>
</evidence>
<dbReference type="InterPro" id="IPR011055">
    <property type="entry name" value="Dup_hybrid_motif"/>
</dbReference>
<dbReference type="Pfam" id="PF01551">
    <property type="entry name" value="Peptidase_M23"/>
    <property type="match status" value="1"/>
</dbReference>
<dbReference type="GO" id="GO:0004222">
    <property type="term" value="F:metalloendopeptidase activity"/>
    <property type="evidence" value="ECO:0007669"/>
    <property type="project" value="TreeGrafter"/>
</dbReference>
<keyword evidence="1" id="KW-0732">Signal</keyword>
<evidence type="ECO:0000256" key="2">
    <source>
        <dbReference type="SAM" id="Phobius"/>
    </source>
</evidence>
<dbReference type="RefSeq" id="WP_181339453.1">
    <property type="nucleotide sequence ID" value="NZ_JAAKDE010000010.1"/>
</dbReference>
<proteinExistence type="predicted"/>
<dbReference type="CDD" id="cd12797">
    <property type="entry name" value="M23_peptidase"/>
    <property type="match status" value="1"/>
</dbReference>
<name>A0A8J6LIT7_9FIRM</name>
<dbReference type="AlphaFoldDB" id="A0A8J6LIT7"/>
<feature type="domain" description="M23ase beta-sheet core" evidence="3">
    <location>
        <begin position="161"/>
        <end position="255"/>
    </location>
</feature>
<keyword evidence="2" id="KW-0472">Membrane</keyword>
<gene>
    <name evidence="4" type="ORF">G5B42_05545</name>
</gene>
<comment type="caution">
    <text evidence="4">The sequence shown here is derived from an EMBL/GenBank/DDBJ whole genome shotgun (WGS) entry which is preliminary data.</text>
</comment>
<dbReference type="SUPFAM" id="SSF51261">
    <property type="entry name" value="Duplicated hybrid motif"/>
    <property type="match status" value="1"/>
</dbReference>
<keyword evidence="2" id="KW-0812">Transmembrane</keyword>
<dbReference type="EMBL" id="JAAKDE010000010">
    <property type="protein sequence ID" value="MBA2133006.1"/>
    <property type="molecule type" value="Genomic_DNA"/>
</dbReference>
<evidence type="ECO:0000259" key="3">
    <source>
        <dbReference type="Pfam" id="PF01551"/>
    </source>
</evidence>
<accession>A0A8J6LIT7</accession>
<dbReference type="Gene3D" id="2.70.70.10">
    <property type="entry name" value="Glucose Permease (Domain IIA)"/>
    <property type="match status" value="1"/>
</dbReference>
<evidence type="ECO:0000256" key="1">
    <source>
        <dbReference type="ARBA" id="ARBA00022729"/>
    </source>
</evidence>